<dbReference type="PANTHER" id="PTHR42690:SF1">
    <property type="entry name" value="THREONINE SYNTHASE-LIKE 2"/>
    <property type="match status" value="1"/>
</dbReference>
<dbReference type="GO" id="GO:0004795">
    <property type="term" value="F:threonine synthase activity"/>
    <property type="evidence" value="ECO:0007669"/>
    <property type="project" value="UniProtKB-UniRule"/>
</dbReference>
<gene>
    <name evidence="15" type="primary">thrC</name>
    <name evidence="15" type="ORF">ABOZ73_12315</name>
</gene>
<dbReference type="EC" id="4.2.3.1" evidence="4 11"/>
<feature type="domain" description="Threonine synthase N-terminal" evidence="14">
    <location>
        <begin position="2"/>
        <end position="80"/>
    </location>
</feature>
<dbReference type="Pfam" id="PF24857">
    <property type="entry name" value="THR4_C"/>
    <property type="match status" value="1"/>
</dbReference>
<dbReference type="GO" id="GO:0009088">
    <property type="term" value="P:threonine biosynthetic process"/>
    <property type="evidence" value="ECO:0007669"/>
    <property type="project" value="UniProtKB-UniRule"/>
</dbReference>
<dbReference type="InterPro" id="IPR000634">
    <property type="entry name" value="Ser/Thr_deHydtase_PyrdxlP-BS"/>
</dbReference>
<dbReference type="Gene3D" id="3.40.50.1100">
    <property type="match status" value="2"/>
</dbReference>
<dbReference type="InterPro" id="IPR051166">
    <property type="entry name" value="Threonine_Synthase"/>
</dbReference>
<evidence type="ECO:0000256" key="1">
    <source>
        <dbReference type="ARBA" id="ARBA00001933"/>
    </source>
</evidence>
<dbReference type="EMBL" id="CP158375">
    <property type="protein sequence ID" value="XDO95588.1"/>
    <property type="molecule type" value="Genomic_DNA"/>
</dbReference>
<protein>
    <recommendedName>
        <fullName evidence="5 11">Threonine synthase</fullName>
        <ecNumber evidence="4 11">4.2.3.1</ecNumber>
    </recommendedName>
</protein>
<dbReference type="InterPro" id="IPR029144">
    <property type="entry name" value="Thr_synth_N"/>
</dbReference>
<evidence type="ECO:0000259" key="13">
    <source>
        <dbReference type="Pfam" id="PF00291"/>
    </source>
</evidence>
<dbReference type="PANTHER" id="PTHR42690">
    <property type="entry name" value="THREONINE SYNTHASE FAMILY MEMBER"/>
    <property type="match status" value="1"/>
</dbReference>
<dbReference type="InterPro" id="IPR037158">
    <property type="entry name" value="Thr_synth_N_sf"/>
</dbReference>
<keyword evidence="9 15" id="KW-0456">Lyase</keyword>
<dbReference type="AlphaFoldDB" id="A0AB39KQ72"/>
<accession>A0AB39KQ72</accession>
<name>A0AB39KQ72_9CAUL</name>
<dbReference type="Gene3D" id="3.90.1380.10">
    <property type="entry name" value="Threonine synthase, N-terminal domain"/>
    <property type="match status" value="1"/>
</dbReference>
<dbReference type="Pfam" id="PF14821">
    <property type="entry name" value="Thr_synth_N"/>
    <property type="match status" value="1"/>
</dbReference>
<feature type="domain" description="Tryptophan synthase beta chain-like PALP" evidence="13">
    <location>
        <begin position="94"/>
        <end position="354"/>
    </location>
</feature>
<dbReference type="FunFam" id="3.90.1380.10:FF:000002">
    <property type="entry name" value="Threonine synthase"/>
    <property type="match status" value="1"/>
</dbReference>
<dbReference type="NCBIfam" id="TIGR00260">
    <property type="entry name" value="thrC"/>
    <property type="match status" value="1"/>
</dbReference>
<comment type="similarity">
    <text evidence="3">Belongs to the threonine synthase family.</text>
</comment>
<feature type="modified residue" description="N6-(pyridoxal phosphate)lysine" evidence="12">
    <location>
        <position position="112"/>
    </location>
</feature>
<evidence type="ECO:0000256" key="4">
    <source>
        <dbReference type="ARBA" id="ARBA00013028"/>
    </source>
</evidence>
<dbReference type="InterPro" id="IPR036052">
    <property type="entry name" value="TrpB-like_PALP_sf"/>
</dbReference>
<comment type="pathway">
    <text evidence="2">Amino-acid biosynthesis; L-threonine biosynthesis; L-threonine from L-aspartate: step 5/5.</text>
</comment>
<evidence type="ECO:0000256" key="2">
    <source>
        <dbReference type="ARBA" id="ARBA00004979"/>
    </source>
</evidence>
<dbReference type="Pfam" id="PF00291">
    <property type="entry name" value="PALP"/>
    <property type="match status" value="1"/>
</dbReference>
<evidence type="ECO:0000259" key="14">
    <source>
        <dbReference type="Pfam" id="PF14821"/>
    </source>
</evidence>
<keyword evidence="7" id="KW-0791">Threonine biosynthesis</keyword>
<evidence type="ECO:0000256" key="3">
    <source>
        <dbReference type="ARBA" id="ARBA00005517"/>
    </source>
</evidence>
<keyword evidence="8 12" id="KW-0663">Pyridoxal phosphate</keyword>
<dbReference type="InterPro" id="IPR001926">
    <property type="entry name" value="TrpB-like_PALP"/>
</dbReference>
<evidence type="ECO:0000256" key="12">
    <source>
        <dbReference type="PIRSR" id="PIRSR604450-51"/>
    </source>
</evidence>
<dbReference type="CDD" id="cd01560">
    <property type="entry name" value="Thr-synth_2"/>
    <property type="match status" value="1"/>
</dbReference>
<evidence type="ECO:0000256" key="7">
    <source>
        <dbReference type="ARBA" id="ARBA00022697"/>
    </source>
</evidence>
<proteinExistence type="inferred from homology"/>
<comment type="cofactor">
    <cofactor evidence="1 12">
        <name>pyridoxal 5'-phosphate</name>
        <dbReference type="ChEBI" id="CHEBI:597326"/>
    </cofactor>
</comment>
<evidence type="ECO:0000256" key="9">
    <source>
        <dbReference type="ARBA" id="ARBA00023239"/>
    </source>
</evidence>
<evidence type="ECO:0000256" key="11">
    <source>
        <dbReference type="NCBIfam" id="TIGR00260"/>
    </source>
</evidence>
<evidence type="ECO:0000256" key="6">
    <source>
        <dbReference type="ARBA" id="ARBA00022605"/>
    </source>
</evidence>
<dbReference type="RefSeq" id="WP_369058436.1">
    <property type="nucleotide sequence ID" value="NZ_CP158375.1"/>
</dbReference>
<organism evidence="15">
    <name type="scientific">Caulobacter sp. 73W</name>
    <dbReference type="NCBI Taxonomy" id="3161137"/>
    <lineage>
        <taxon>Bacteria</taxon>
        <taxon>Pseudomonadati</taxon>
        <taxon>Pseudomonadota</taxon>
        <taxon>Alphaproteobacteria</taxon>
        <taxon>Caulobacterales</taxon>
        <taxon>Caulobacteraceae</taxon>
        <taxon>Caulobacter</taxon>
    </lineage>
</organism>
<comment type="catalytic activity">
    <reaction evidence="10">
        <text>O-phospho-L-homoserine + H2O = L-threonine + phosphate</text>
        <dbReference type="Rhea" id="RHEA:10840"/>
        <dbReference type="ChEBI" id="CHEBI:15377"/>
        <dbReference type="ChEBI" id="CHEBI:43474"/>
        <dbReference type="ChEBI" id="CHEBI:57590"/>
        <dbReference type="ChEBI" id="CHEBI:57926"/>
        <dbReference type="EC" id="4.2.3.1"/>
    </reaction>
</comment>
<reference evidence="15" key="1">
    <citation type="submission" date="2024-06" db="EMBL/GenBank/DDBJ databases">
        <title>Caulobacter inopinatus, sp. nov.</title>
        <authorList>
            <person name="Donachie S.P."/>
        </authorList>
    </citation>
    <scope>NUCLEOTIDE SEQUENCE</scope>
    <source>
        <strain evidence="15">73W</strain>
    </source>
</reference>
<dbReference type="InterPro" id="IPR004450">
    <property type="entry name" value="Thr_synthase-like"/>
</dbReference>
<evidence type="ECO:0000256" key="8">
    <source>
        <dbReference type="ARBA" id="ARBA00022898"/>
    </source>
</evidence>
<evidence type="ECO:0000313" key="15">
    <source>
        <dbReference type="EMBL" id="XDO95588.1"/>
    </source>
</evidence>
<dbReference type="SUPFAM" id="SSF53686">
    <property type="entry name" value="Tryptophan synthase beta subunit-like PLP-dependent enzymes"/>
    <property type="match status" value="1"/>
</dbReference>
<dbReference type="PROSITE" id="PS00165">
    <property type="entry name" value="DEHYDRATASE_SER_THR"/>
    <property type="match status" value="1"/>
</dbReference>
<keyword evidence="6" id="KW-0028">Amino-acid biosynthesis</keyword>
<sequence>MKYISTRGEAPAIGFLDAVLSGLAPDGGLYVPESWPSFTADEIAAFAGKPYHEVATEVLARFAGDEIAREDLAAICQEAYASFAHPATTPLKQLAPGLFLLELFHGPTLAFKDVAMQLLGRLYDHILSTRNRNLTIVCATSGDTGGAAVEAFRGRTNVKIVAMFPDGRISEVQRRFMTTVEDANVQCLSVGGTFDDCQAILKGMFADGQFAQAVDLSAVNSINWARVAAQSVYYFTAAVALGAPLREVAFAIPTGNFGDAYAGYVASKLGLPIRSLTAATNANDIVARAIEDGRYVRGDVAETSSPAMDIQVSSNFERLYFEAVGRDGVETGRAFRTFAEAGALDIPPSALAAIRELFRGRAVSEAETARTMVATLNETGEMIDPHTAVAVTAAQAALTAGGVDAPLVVLSTAHPAKFPEAVLAACGVDAPAPRGAGDLFQRPERFDSVDADAEAVKARVRAFARAE</sequence>
<dbReference type="GO" id="GO:0030170">
    <property type="term" value="F:pyridoxal phosphate binding"/>
    <property type="evidence" value="ECO:0007669"/>
    <property type="project" value="InterPro"/>
</dbReference>
<evidence type="ECO:0000256" key="5">
    <source>
        <dbReference type="ARBA" id="ARBA00018679"/>
    </source>
</evidence>
<evidence type="ECO:0000256" key="10">
    <source>
        <dbReference type="ARBA" id="ARBA00049144"/>
    </source>
</evidence>